<dbReference type="EMBL" id="PJQY01003090">
    <property type="protein sequence ID" value="PQM40321.1"/>
    <property type="molecule type" value="Genomic_DNA"/>
</dbReference>
<dbReference type="OrthoDB" id="10539155at2759"/>
<proteinExistence type="predicted"/>
<accession>A0A314US86</accession>
<dbReference type="AlphaFoldDB" id="A0A314US86"/>
<reference evidence="2 3" key="1">
    <citation type="submission" date="2018-02" db="EMBL/GenBank/DDBJ databases">
        <title>Draft genome of wild Prunus yedoensis var. nudiflora.</title>
        <authorList>
            <person name="Baek S."/>
            <person name="Kim J.-H."/>
            <person name="Choi K."/>
            <person name="Kim G.-B."/>
            <person name="Cho A."/>
            <person name="Jang H."/>
            <person name="Shin C.-H."/>
            <person name="Yu H.-J."/>
            <person name="Mun J.-H."/>
        </authorList>
    </citation>
    <scope>NUCLEOTIDE SEQUENCE [LARGE SCALE GENOMIC DNA]</scope>
    <source>
        <strain evidence="3">cv. Jeju island</strain>
        <tissue evidence="2">Leaf</tissue>
    </source>
</reference>
<feature type="region of interest" description="Disordered" evidence="1">
    <location>
        <begin position="1"/>
        <end position="35"/>
    </location>
</feature>
<dbReference type="Proteomes" id="UP000250321">
    <property type="component" value="Unassembled WGS sequence"/>
</dbReference>
<sequence length="253" mass="27471">MEDTATSSCKSGTRSSAMADSIRRQREEEENNRRLREQAWDTGVFTRRADTPVGAKIFVSPTVSSNSGQGVNHVIISGEEPRPDEGDVGFVLDLNASVEEQVQDGERGDCAELQARGDVDGGISWSLTQNSDPFNLGPLIVAAQGRDEGRLKRKGPDSMWERDDESVRYDKRFRSGDQGGCSRTSGTSGQAALFLTKDGGRWIDVRRWSRSVGVGGSRVPRACRCLKSLNGSGKGLWIGNDRSGGVLKFALTT</sequence>
<name>A0A314US86_PRUYE</name>
<evidence type="ECO:0000313" key="3">
    <source>
        <dbReference type="Proteomes" id="UP000250321"/>
    </source>
</evidence>
<gene>
    <name evidence="2" type="ORF">Pyn_22921</name>
</gene>
<feature type="compositionally biased region" description="Basic and acidic residues" evidence="1">
    <location>
        <begin position="21"/>
        <end position="35"/>
    </location>
</feature>
<comment type="caution">
    <text evidence="2">The sequence shown here is derived from an EMBL/GenBank/DDBJ whole genome shotgun (WGS) entry which is preliminary data.</text>
</comment>
<feature type="compositionally biased region" description="Polar residues" evidence="1">
    <location>
        <begin position="1"/>
        <end position="18"/>
    </location>
</feature>
<evidence type="ECO:0000313" key="2">
    <source>
        <dbReference type="EMBL" id="PQM40321.1"/>
    </source>
</evidence>
<protein>
    <submittedName>
        <fullName evidence="2">Uncharacterized protein</fullName>
    </submittedName>
</protein>
<evidence type="ECO:0000256" key="1">
    <source>
        <dbReference type="SAM" id="MobiDB-lite"/>
    </source>
</evidence>
<organism evidence="2 3">
    <name type="scientific">Prunus yedoensis var. nudiflora</name>
    <dbReference type="NCBI Taxonomy" id="2094558"/>
    <lineage>
        <taxon>Eukaryota</taxon>
        <taxon>Viridiplantae</taxon>
        <taxon>Streptophyta</taxon>
        <taxon>Embryophyta</taxon>
        <taxon>Tracheophyta</taxon>
        <taxon>Spermatophyta</taxon>
        <taxon>Magnoliopsida</taxon>
        <taxon>eudicotyledons</taxon>
        <taxon>Gunneridae</taxon>
        <taxon>Pentapetalae</taxon>
        <taxon>rosids</taxon>
        <taxon>fabids</taxon>
        <taxon>Rosales</taxon>
        <taxon>Rosaceae</taxon>
        <taxon>Amygdaloideae</taxon>
        <taxon>Amygdaleae</taxon>
        <taxon>Prunus</taxon>
    </lineage>
</organism>
<keyword evidence="3" id="KW-1185">Reference proteome</keyword>